<organism evidence="1">
    <name type="scientific">Hexamita inflata</name>
    <dbReference type="NCBI Taxonomy" id="28002"/>
    <lineage>
        <taxon>Eukaryota</taxon>
        <taxon>Metamonada</taxon>
        <taxon>Diplomonadida</taxon>
        <taxon>Hexamitidae</taxon>
        <taxon>Hexamitinae</taxon>
        <taxon>Hexamita</taxon>
    </lineage>
</organism>
<dbReference type="EMBL" id="CATOUU010000934">
    <property type="protein sequence ID" value="CAI9960743.1"/>
    <property type="molecule type" value="Genomic_DNA"/>
</dbReference>
<keyword evidence="3" id="KW-1185">Reference proteome</keyword>
<dbReference type="EMBL" id="CAXDID020000140">
    <property type="protein sequence ID" value="CAL6038776.1"/>
    <property type="molecule type" value="Genomic_DNA"/>
</dbReference>
<protein>
    <submittedName>
        <fullName evidence="2">Hypothetical_protein</fullName>
    </submittedName>
</protein>
<evidence type="ECO:0000313" key="1">
    <source>
        <dbReference type="EMBL" id="CAI9960743.1"/>
    </source>
</evidence>
<reference evidence="2 3" key="2">
    <citation type="submission" date="2024-07" db="EMBL/GenBank/DDBJ databases">
        <authorList>
            <person name="Akdeniz Z."/>
        </authorList>
    </citation>
    <scope>NUCLEOTIDE SEQUENCE [LARGE SCALE GENOMIC DNA]</scope>
</reference>
<proteinExistence type="predicted"/>
<gene>
    <name evidence="2" type="ORF">HINF_LOCUS37533</name>
    <name evidence="1" type="ORF">HINF_LOCUS48388</name>
</gene>
<name>A0AA86QM04_9EUKA</name>
<evidence type="ECO:0000313" key="2">
    <source>
        <dbReference type="EMBL" id="CAL6038776.1"/>
    </source>
</evidence>
<comment type="caution">
    <text evidence="1">The sequence shown here is derived from an EMBL/GenBank/DDBJ whole genome shotgun (WGS) entry which is preliminary data.</text>
</comment>
<dbReference type="AlphaFoldDB" id="A0AA86QM04"/>
<sequence>MSCYHDDYQSPKLWGPTLFIWKHRKSLELFDQALTQLYLRYASHIIQSQELMKFGDSDSCNQKQILVVVLQMEDSLTRRSERVVNDKNLYWLFCDELRFTQCDSVLIMNKDMTIFSKIIDIEGNENNYVSKD</sequence>
<reference evidence="1" key="1">
    <citation type="submission" date="2023-06" db="EMBL/GenBank/DDBJ databases">
        <authorList>
            <person name="Kurt Z."/>
        </authorList>
    </citation>
    <scope>NUCLEOTIDE SEQUENCE</scope>
</reference>
<dbReference type="Proteomes" id="UP001642409">
    <property type="component" value="Unassembled WGS sequence"/>
</dbReference>
<accession>A0AA86QM04</accession>
<evidence type="ECO:0000313" key="3">
    <source>
        <dbReference type="Proteomes" id="UP001642409"/>
    </source>
</evidence>